<gene>
    <name evidence="2" type="ORF">RDB_LOCUS40003</name>
</gene>
<name>A0A8H3GGR4_9AGAM</name>
<sequence>MGFSLACFAIVALCSTLVSSQPTSIWDVILPGFQDRFLTPVVSQMTCKLRVYQGTKPLGYLSSTRNSYGEYGTLQDSSSGALSVAFSASRSNSKELSLRVVGAAANMSMFGGIIGFTTSNDNLVTGSHHYAYIGLTPQTPSRSIPLKGTNSFDQVQNFERKVQSAIWSYDSAKKQLAPQWVNTNKATPKNYLLHVADEKALVFTADKAEFQKVLKVTFSEVTLNCV</sequence>
<dbReference type="Proteomes" id="UP000663850">
    <property type="component" value="Unassembled WGS sequence"/>
</dbReference>
<dbReference type="EMBL" id="CAJMWZ010002125">
    <property type="protein sequence ID" value="CAE6449643.1"/>
    <property type="molecule type" value="Genomic_DNA"/>
</dbReference>
<evidence type="ECO:0000313" key="3">
    <source>
        <dbReference type="Proteomes" id="UP000663850"/>
    </source>
</evidence>
<dbReference type="AlphaFoldDB" id="A0A8H3GGR4"/>
<feature type="chain" id="PRO_5034559000" evidence="1">
    <location>
        <begin position="21"/>
        <end position="226"/>
    </location>
</feature>
<keyword evidence="1" id="KW-0732">Signal</keyword>
<comment type="caution">
    <text evidence="2">The sequence shown here is derived from an EMBL/GenBank/DDBJ whole genome shotgun (WGS) entry which is preliminary data.</text>
</comment>
<proteinExistence type="predicted"/>
<reference evidence="2" key="1">
    <citation type="submission" date="2021-01" db="EMBL/GenBank/DDBJ databases">
        <authorList>
            <person name="Kaushik A."/>
        </authorList>
    </citation>
    <scope>NUCLEOTIDE SEQUENCE</scope>
    <source>
        <strain evidence="2">Type strain: AG8-Rh-89/</strain>
    </source>
</reference>
<accession>A0A8H3GGR4</accession>
<protein>
    <submittedName>
        <fullName evidence="2">Uncharacterized protein</fullName>
    </submittedName>
</protein>
<feature type="signal peptide" evidence="1">
    <location>
        <begin position="1"/>
        <end position="20"/>
    </location>
</feature>
<evidence type="ECO:0000313" key="2">
    <source>
        <dbReference type="EMBL" id="CAE6449643.1"/>
    </source>
</evidence>
<evidence type="ECO:0000256" key="1">
    <source>
        <dbReference type="SAM" id="SignalP"/>
    </source>
</evidence>
<organism evidence="2 3">
    <name type="scientific">Rhizoctonia solani</name>
    <dbReference type="NCBI Taxonomy" id="456999"/>
    <lineage>
        <taxon>Eukaryota</taxon>
        <taxon>Fungi</taxon>
        <taxon>Dikarya</taxon>
        <taxon>Basidiomycota</taxon>
        <taxon>Agaricomycotina</taxon>
        <taxon>Agaricomycetes</taxon>
        <taxon>Cantharellales</taxon>
        <taxon>Ceratobasidiaceae</taxon>
        <taxon>Rhizoctonia</taxon>
    </lineage>
</organism>